<gene>
    <name evidence="11" type="ORF">DEF21_07040</name>
    <name evidence="12" type="ORF">DHR80_07910</name>
</gene>
<dbReference type="EMBL" id="DPOP01000072">
    <property type="protein sequence ID" value="HCW67125.1"/>
    <property type="molecule type" value="Genomic_DNA"/>
</dbReference>
<feature type="domain" description="Tripartite ATP-independent periplasmic transporters DctQ component" evidence="10">
    <location>
        <begin position="30"/>
        <end position="156"/>
    </location>
</feature>
<comment type="function">
    <text evidence="9">Part of the tripartite ATP-independent periplasmic (TRAP) transport system.</text>
</comment>
<evidence type="ECO:0000256" key="1">
    <source>
        <dbReference type="ARBA" id="ARBA00004429"/>
    </source>
</evidence>
<evidence type="ECO:0000313" key="14">
    <source>
        <dbReference type="Proteomes" id="UP000264753"/>
    </source>
</evidence>
<dbReference type="InterPro" id="IPR055348">
    <property type="entry name" value="DctQ"/>
</dbReference>
<keyword evidence="5 9" id="KW-0812">Transmembrane</keyword>
<dbReference type="EMBL" id="DOOG01000060">
    <property type="protein sequence ID" value="HBU97646.1"/>
    <property type="molecule type" value="Genomic_DNA"/>
</dbReference>
<reference evidence="13 14" key="1">
    <citation type="journal article" date="2018" name="Nat. Biotechnol.">
        <title>A standardized bacterial taxonomy based on genome phylogeny substantially revises the tree of life.</title>
        <authorList>
            <person name="Parks D.H."/>
            <person name="Chuvochina M."/>
            <person name="Waite D.W."/>
            <person name="Rinke C."/>
            <person name="Skarshewski A."/>
            <person name="Chaumeil P.A."/>
            <person name="Hugenholtz P."/>
        </authorList>
    </citation>
    <scope>NUCLEOTIDE SEQUENCE [LARGE SCALE GENOMIC DNA]</scope>
    <source>
        <strain evidence="11">UBA8707</strain>
        <strain evidence="12">UBA9881</strain>
    </source>
</reference>
<evidence type="ECO:0000313" key="11">
    <source>
        <dbReference type="EMBL" id="HBU97646.1"/>
    </source>
</evidence>
<comment type="subunit">
    <text evidence="9">The complex comprises the extracytoplasmic solute receptor protein and the two transmembrane proteins.</text>
</comment>
<dbReference type="PANTHER" id="PTHR35011:SF2">
    <property type="entry name" value="2,3-DIKETO-L-GULONATE TRAP TRANSPORTER SMALL PERMEASE PROTEIN YIAM"/>
    <property type="match status" value="1"/>
</dbReference>
<evidence type="ECO:0000256" key="5">
    <source>
        <dbReference type="ARBA" id="ARBA00022692"/>
    </source>
</evidence>
<evidence type="ECO:0000256" key="6">
    <source>
        <dbReference type="ARBA" id="ARBA00022989"/>
    </source>
</evidence>
<organism evidence="11 14">
    <name type="scientific">Thalassospira lucentensis</name>
    <dbReference type="NCBI Taxonomy" id="168935"/>
    <lineage>
        <taxon>Bacteria</taxon>
        <taxon>Pseudomonadati</taxon>
        <taxon>Pseudomonadota</taxon>
        <taxon>Alphaproteobacteria</taxon>
        <taxon>Rhodospirillales</taxon>
        <taxon>Thalassospiraceae</taxon>
        <taxon>Thalassospira</taxon>
    </lineage>
</organism>
<dbReference type="Proteomes" id="UP000264179">
    <property type="component" value="Unassembled WGS sequence"/>
</dbReference>
<dbReference type="GO" id="GO:0015740">
    <property type="term" value="P:C4-dicarboxylate transport"/>
    <property type="evidence" value="ECO:0007669"/>
    <property type="project" value="TreeGrafter"/>
</dbReference>
<proteinExistence type="inferred from homology"/>
<keyword evidence="7 9" id="KW-0472">Membrane</keyword>
<evidence type="ECO:0000256" key="7">
    <source>
        <dbReference type="ARBA" id="ARBA00023136"/>
    </source>
</evidence>
<evidence type="ECO:0000256" key="3">
    <source>
        <dbReference type="ARBA" id="ARBA00022475"/>
    </source>
</evidence>
<keyword evidence="3" id="KW-1003">Cell membrane</keyword>
<comment type="subcellular location">
    <subcellularLocation>
        <location evidence="1 9">Cell inner membrane</location>
        <topology evidence="1 9">Multi-pass membrane protein</topology>
    </subcellularLocation>
</comment>
<evidence type="ECO:0000313" key="13">
    <source>
        <dbReference type="Proteomes" id="UP000264179"/>
    </source>
</evidence>
<sequence length="173" mass="19524">MQPDEQAPAKRQFDFTLPFKIAVGAALAIIVALTLAQVVLRYFFDSPILWSDELSRLMVVWMTFIGAAVVCWQGRHLSVDVFVSHLPRGVQRVLRVINQLLALGFLCVLTWKSFRIVKLENFQEMSILPLPAGTVRLAATVGAILMIVAIVSRLFLSRRIHEKQPDNNEHSML</sequence>
<dbReference type="RefSeq" id="WP_276652360.1">
    <property type="nucleotide sequence ID" value="NZ_DOOG01000060.1"/>
</dbReference>
<evidence type="ECO:0000256" key="9">
    <source>
        <dbReference type="RuleBase" id="RU369079"/>
    </source>
</evidence>
<dbReference type="PANTHER" id="PTHR35011">
    <property type="entry name" value="2,3-DIKETO-L-GULONATE TRAP TRANSPORTER SMALL PERMEASE PROTEIN YIAM"/>
    <property type="match status" value="1"/>
</dbReference>
<dbReference type="InterPro" id="IPR007387">
    <property type="entry name" value="TRAP_DctQ"/>
</dbReference>
<evidence type="ECO:0000256" key="2">
    <source>
        <dbReference type="ARBA" id="ARBA00022448"/>
    </source>
</evidence>
<comment type="similarity">
    <text evidence="8 9">Belongs to the TRAP transporter small permease family.</text>
</comment>
<feature type="transmembrane region" description="Helical" evidence="9">
    <location>
        <begin position="93"/>
        <end position="114"/>
    </location>
</feature>
<feature type="transmembrane region" description="Helical" evidence="9">
    <location>
        <begin position="56"/>
        <end position="72"/>
    </location>
</feature>
<dbReference type="Pfam" id="PF04290">
    <property type="entry name" value="DctQ"/>
    <property type="match status" value="1"/>
</dbReference>
<comment type="caution">
    <text evidence="11">The sequence shown here is derived from an EMBL/GenBank/DDBJ whole genome shotgun (WGS) entry which is preliminary data.</text>
</comment>
<evidence type="ECO:0000256" key="4">
    <source>
        <dbReference type="ARBA" id="ARBA00022519"/>
    </source>
</evidence>
<accession>A0A358HR40</accession>
<dbReference type="AlphaFoldDB" id="A0A358HR40"/>
<dbReference type="GO" id="GO:0022857">
    <property type="term" value="F:transmembrane transporter activity"/>
    <property type="evidence" value="ECO:0007669"/>
    <property type="project" value="UniProtKB-UniRule"/>
</dbReference>
<evidence type="ECO:0000256" key="8">
    <source>
        <dbReference type="ARBA" id="ARBA00038436"/>
    </source>
</evidence>
<keyword evidence="6 9" id="KW-1133">Transmembrane helix</keyword>
<keyword evidence="2 9" id="KW-0813">Transport</keyword>
<dbReference type="GO" id="GO:0005886">
    <property type="term" value="C:plasma membrane"/>
    <property type="evidence" value="ECO:0007669"/>
    <property type="project" value="UniProtKB-SubCell"/>
</dbReference>
<evidence type="ECO:0000259" key="10">
    <source>
        <dbReference type="Pfam" id="PF04290"/>
    </source>
</evidence>
<keyword evidence="4 9" id="KW-0997">Cell inner membrane</keyword>
<dbReference type="Proteomes" id="UP000264753">
    <property type="component" value="Unassembled WGS sequence"/>
</dbReference>
<evidence type="ECO:0000313" key="12">
    <source>
        <dbReference type="EMBL" id="HCW67125.1"/>
    </source>
</evidence>
<feature type="transmembrane region" description="Helical" evidence="9">
    <location>
        <begin position="134"/>
        <end position="156"/>
    </location>
</feature>
<protein>
    <recommendedName>
        <fullName evidence="9">TRAP transporter small permease protein</fullName>
    </recommendedName>
</protein>
<name>A0A358HR40_9PROT</name>
<feature type="transmembrane region" description="Helical" evidence="9">
    <location>
        <begin position="21"/>
        <end position="44"/>
    </location>
</feature>